<dbReference type="EC" id="2.7.1.180" evidence="1 10"/>
<keyword evidence="4 10" id="KW-0808">Transferase</keyword>
<dbReference type="PANTHER" id="PTHR30040:SF2">
    <property type="entry name" value="FAD:PROTEIN FMN TRANSFERASE"/>
    <property type="match status" value="1"/>
</dbReference>
<feature type="binding site" evidence="11">
    <location>
        <position position="165"/>
    </location>
    <ligand>
        <name>Mg(2+)</name>
        <dbReference type="ChEBI" id="CHEBI:18420"/>
    </ligand>
</feature>
<evidence type="ECO:0000313" key="12">
    <source>
        <dbReference type="EMBL" id="TBW33782.1"/>
    </source>
</evidence>
<feature type="binding site" evidence="11">
    <location>
        <position position="279"/>
    </location>
    <ligand>
        <name>Mg(2+)</name>
        <dbReference type="ChEBI" id="CHEBI:18420"/>
    </ligand>
</feature>
<keyword evidence="5 10" id="KW-0479">Metal-binding</keyword>
<comment type="catalytic activity">
    <reaction evidence="9 10">
        <text>L-threonyl-[protein] + FAD = FMN-L-threonyl-[protein] + AMP + H(+)</text>
        <dbReference type="Rhea" id="RHEA:36847"/>
        <dbReference type="Rhea" id="RHEA-COMP:11060"/>
        <dbReference type="Rhea" id="RHEA-COMP:11061"/>
        <dbReference type="ChEBI" id="CHEBI:15378"/>
        <dbReference type="ChEBI" id="CHEBI:30013"/>
        <dbReference type="ChEBI" id="CHEBI:57692"/>
        <dbReference type="ChEBI" id="CHEBI:74257"/>
        <dbReference type="ChEBI" id="CHEBI:456215"/>
        <dbReference type="EC" id="2.7.1.180"/>
    </reaction>
</comment>
<evidence type="ECO:0000256" key="6">
    <source>
        <dbReference type="ARBA" id="ARBA00022827"/>
    </source>
</evidence>
<dbReference type="EMBL" id="SJFN01000039">
    <property type="protein sequence ID" value="TBW33782.1"/>
    <property type="molecule type" value="Genomic_DNA"/>
</dbReference>
<comment type="cofactor">
    <cofactor evidence="11">
        <name>Mg(2+)</name>
        <dbReference type="ChEBI" id="CHEBI:18420"/>
    </cofactor>
    <cofactor evidence="11">
        <name>Mn(2+)</name>
        <dbReference type="ChEBI" id="CHEBI:29035"/>
    </cofactor>
    <text evidence="11">Magnesium. Can also use manganese.</text>
</comment>
<dbReference type="RefSeq" id="WP_131311299.1">
    <property type="nucleotide sequence ID" value="NZ_SJFN01000039.1"/>
</dbReference>
<keyword evidence="13" id="KW-1185">Reference proteome</keyword>
<gene>
    <name evidence="12" type="ORF">EYW49_19475</name>
</gene>
<evidence type="ECO:0000256" key="1">
    <source>
        <dbReference type="ARBA" id="ARBA00011955"/>
    </source>
</evidence>
<dbReference type="PIRSF" id="PIRSF006268">
    <property type="entry name" value="ApbE"/>
    <property type="match status" value="1"/>
</dbReference>
<evidence type="ECO:0000256" key="11">
    <source>
        <dbReference type="PIRSR" id="PIRSR006268-2"/>
    </source>
</evidence>
<keyword evidence="6 10" id="KW-0274">FAD</keyword>
<evidence type="ECO:0000256" key="10">
    <source>
        <dbReference type="PIRNR" id="PIRNR006268"/>
    </source>
</evidence>
<dbReference type="GO" id="GO:0046872">
    <property type="term" value="F:metal ion binding"/>
    <property type="evidence" value="ECO:0007669"/>
    <property type="project" value="UniProtKB-UniRule"/>
</dbReference>
<evidence type="ECO:0000256" key="9">
    <source>
        <dbReference type="ARBA" id="ARBA00048540"/>
    </source>
</evidence>
<dbReference type="Proteomes" id="UP000292781">
    <property type="component" value="Unassembled WGS sequence"/>
</dbReference>
<dbReference type="OrthoDB" id="9778595at2"/>
<sequence>MSKTSIEPSAAGPASVRRVLSGPAMGARWSAIVYAPQAFDTADLAQALADAVEEVESQMSSWRPDSDLERLNRAPIGEWCAIPPRLLMVLERALTIGRLSEGAFDVGVGDLVRAYGFGGGRRTPDAARIAETAGRASFVPPKTLELDPVGGRARRLAPLTVDLAGIAKGYGVDRLAEVAIGFGLAAFLVGIDGELRARGTKPDGRPWAIAQERPDRAIRDVLGVIDLTDAAVATSGTYRHVVEIDGEPRSHTMDPATGRPLRGDLVQVSVVAPDCTSADAWATALLVMGRDRGLAFARRLGLSAILVGADGATQSTL</sequence>
<name>A0A4Q9VHS3_9HYPH</name>
<evidence type="ECO:0000256" key="8">
    <source>
        <dbReference type="ARBA" id="ARBA00031306"/>
    </source>
</evidence>
<dbReference type="SUPFAM" id="SSF143631">
    <property type="entry name" value="ApbE-like"/>
    <property type="match status" value="1"/>
</dbReference>
<evidence type="ECO:0000256" key="3">
    <source>
        <dbReference type="ARBA" id="ARBA00022630"/>
    </source>
</evidence>
<feature type="binding site" evidence="11">
    <location>
        <position position="283"/>
    </location>
    <ligand>
        <name>Mg(2+)</name>
        <dbReference type="ChEBI" id="CHEBI:18420"/>
    </ligand>
</feature>
<proteinExistence type="inferred from homology"/>
<evidence type="ECO:0000256" key="7">
    <source>
        <dbReference type="ARBA" id="ARBA00022842"/>
    </source>
</evidence>
<dbReference type="PANTHER" id="PTHR30040">
    <property type="entry name" value="THIAMINE BIOSYNTHESIS LIPOPROTEIN APBE"/>
    <property type="match status" value="1"/>
</dbReference>
<dbReference type="AlphaFoldDB" id="A0A4Q9VHS3"/>
<evidence type="ECO:0000256" key="2">
    <source>
        <dbReference type="ARBA" id="ARBA00016337"/>
    </source>
</evidence>
<evidence type="ECO:0000256" key="5">
    <source>
        <dbReference type="ARBA" id="ARBA00022723"/>
    </source>
</evidence>
<organism evidence="12 13">
    <name type="scientific">Siculibacillus lacustris</name>
    <dbReference type="NCBI Taxonomy" id="1549641"/>
    <lineage>
        <taxon>Bacteria</taxon>
        <taxon>Pseudomonadati</taxon>
        <taxon>Pseudomonadota</taxon>
        <taxon>Alphaproteobacteria</taxon>
        <taxon>Hyphomicrobiales</taxon>
        <taxon>Ancalomicrobiaceae</taxon>
        <taxon>Siculibacillus</taxon>
    </lineage>
</organism>
<protein>
    <recommendedName>
        <fullName evidence="2 10">FAD:protein FMN transferase</fullName>
        <ecNumber evidence="1 10">2.7.1.180</ecNumber>
    </recommendedName>
    <alternativeName>
        <fullName evidence="8 10">Flavin transferase</fullName>
    </alternativeName>
</protein>
<evidence type="ECO:0000256" key="4">
    <source>
        <dbReference type="ARBA" id="ARBA00022679"/>
    </source>
</evidence>
<comment type="caution">
    <text evidence="12">The sequence shown here is derived from an EMBL/GenBank/DDBJ whole genome shotgun (WGS) entry which is preliminary data.</text>
</comment>
<dbReference type="Gene3D" id="3.10.520.10">
    <property type="entry name" value="ApbE-like domains"/>
    <property type="match status" value="1"/>
</dbReference>
<reference evidence="12 13" key="1">
    <citation type="submission" date="2019-02" db="EMBL/GenBank/DDBJ databases">
        <title>Siculibacillus lacustris gen. nov., sp. nov., a new rosette-forming bacterium isolated from a freshwater crater lake (Lake St. Ana, Romania).</title>
        <authorList>
            <person name="Felfoldi T."/>
            <person name="Marton Z."/>
            <person name="Szabo A."/>
            <person name="Mentes A."/>
            <person name="Boka K."/>
            <person name="Marialigeti K."/>
            <person name="Mathe I."/>
            <person name="Koncz M."/>
            <person name="Schumann P."/>
            <person name="Toth E."/>
        </authorList>
    </citation>
    <scope>NUCLEOTIDE SEQUENCE [LARGE SCALE GENOMIC DNA]</scope>
    <source>
        <strain evidence="12 13">SA-279</strain>
    </source>
</reference>
<dbReference type="Pfam" id="PF02424">
    <property type="entry name" value="ApbE"/>
    <property type="match status" value="1"/>
</dbReference>
<dbReference type="InterPro" id="IPR024932">
    <property type="entry name" value="ApbE"/>
</dbReference>
<keyword evidence="3 10" id="KW-0285">Flavoprotein</keyword>
<dbReference type="GO" id="GO:0016740">
    <property type="term" value="F:transferase activity"/>
    <property type="evidence" value="ECO:0007669"/>
    <property type="project" value="UniProtKB-UniRule"/>
</dbReference>
<keyword evidence="7 10" id="KW-0460">Magnesium</keyword>
<comment type="similarity">
    <text evidence="10">Belongs to the ApbE family.</text>
</comment>
<evidence type="ECO:0000313" key="13">
    <source>
        <dbReference type="Proteomes" id="UP000292781"/>
    </source>
</evidence>
<dbReference type="InterPro" id="IPR003374">
    <property type="entry name" value="ApbE-like_sf"/>
</dbReference>
<accession>A0A4Q9VHS3</accession>